<feature type="region of interest" description="Disordered" evidence="1">
    <location>
        <begin position="1"/>
        <end position="171"/>
    </location>
</feature>
<sequence>MQEENHPNHNERDNRLWGRPLSRVRPVGPGSGVDDPGADGGIGRGGDSGSPSAERASNGRTDHEHGETGNNNNNIDDDERIARFSGGPLDGDRDVQMEVPPEDPPVESNRGNGNVHTHRSGHNNNSNNSNNNNNNRGNEPTGEGRQPIRGDNDFRFDPWEGNQREADGDLPRGMEVDAVGEQGNAVRIPNQGNLPDPVPPNQREGGVIEANRSVAHRVGTVFEANRSFASFRIRREAERLAQRERSVIENNRSFASFRIRNMYMFRNRNRPNRNDNENNANNNALHAINNANNNNNNDDDDDNNNNNFPNVDINNAEEDFNDALDDLFVQMIRNRNQNDDDEHAQASRRWDRRISARARQSIPSTLFNMVREGRTCTSVLSGWGISEQGSCLSTVRHCASHPNEVWYTSKQSRGPLHEACLRGACRHVIRALLEATNYRGATDRDRHWNTPLHLLFVDSTLSVLNNSNIVWSPEYLAGLVEDLIDHNPEVVAGCTNNNGDTPLHSACMAPETMVDPSTIVRLLEANPSAAHKRNSSHETPLRLHCERRNASPEVAELLLNQNLDALVTLDSRCGWAPIHAAAANANFRLLRYLVEARPDAVKVQTSQRQTALHLLCQNHTHLSAPSSRGSSSGVTAAVELLLRTDPEAVVHKDTVNGQTPLHLLCKTEGSRSAPLPVVTLLLDKNPSAAAISDFQQYLPLHYACEMGCAPEVVRALLEAHPDAARALTRKKDSALSLACTRNKSPETVQMLIQANPSALTETNDYGFSPLHCVCRNRQPRMGIVEALVAACPESLGLETNAGETPLRLAETNTGTFAGILQLLATNGNKGAPSGPGESGMNDRMSWTDDSIENADGNPRQTKKDDHNGAGGKSHQEQAPLNDALDLLNNNYRNNYRSSRDPTFSRKSVKTNKMGNTPLHDACFLKTTPYEHLEMIAKKNPEYIRVRNNAGHTPLQLLCMIGRIDERIISTFAQMGGPEIFAEKDSNGNTPLHAAVQQWIDAASIRCLIRAAPDALRSRTTYGDTPLHLACLRRCTEEVVQEMAMAASSGDVLPALVPNLAAHTPIGIAMANFKETRDADKCPGFPGYGGNAYNVLSTLIKIVYYGPQQCQQQGLKNLSLLRACVVLHRQNIRLDPTFIRQVIHMYPEEVKQVDEDGNYPLHIEASIPIEKMTLLDGNCPGSRMGILRVLLEAYPSACAARNKENQFPLGLMINAGRLWGHTIAVALRAFPPALHWCKGVDDRFGALLLEKASKECGTDTLFSLLVSRPDLFEMASSSGSIQHEYSGGDYAMR</sequence>
<evidence type="ECO:0000256" key="1">
    <source>
        <dbReference type="SAM" id="MobiDB-lite"/>
    </source>
</evidence>
<dbReference type="InterPro" id="IPR002110">
    <property type="entry name" value="Ankyrin_rpt"/>
</dbReference>
<gene>
    <name evidence="2" type="ORF">PSNMU_V1.4_AUG-EV-PASAV3_0004960</name>
</gene>
<organism evidence="2 3">
    <name type="scientific">Pseudo-nitzschia multistriata</name>
    <dbReference type="NCBI Taxonomy" id="183589"/>
    <lineage>
        <taxon>Eukaryota</taxon>
        <taxon>Sar</taxon>
        <taxon>Stramenopiles</taxon>
        <taxon>Ochrophyta</taxon>
        <taxon>Bacillariophyta</taxon>
        <taxon>Bacillariophyceae</taxon>
        <taxon>Bacillariophycidae</taxon>
        <taxon>Bacillariales</taxon>
        <taxon>Bacillariaceae</taxon>
        <taxon>Pseudo-nitzschia</taxon>
    </lineage>
</organism>
<dbReference type="Gene3D" id="1.25.40.20">
    <property type="entry name" value="Ankyrin repeat-containing domain"/>
    <property type="match status" value="4"/>
</dbReference>
<evidence type="ECO:0000313" key="3">
    <source>
        <dbReference type="Proteomes" id="UP000291116"/>
    </source>
</evidence>
<evidence type="ECO:0000313" key="2">
    <source>
        <dbReference type="EMBL" id="VEU33806.1"/>
    </source>
</evidence>
<feature type="region of interest" description="Disordered" evidence="1">
    <location>
        <begin position="827"/>
        <end position="911"/>
    </location>
</feature>
<dbReference type="PANTHER" id="PTHR24121">
    <property type="entry name" value="NO MECHANORECEPTOR POTENTIAL C, ISOFORM D-RELATED"/>
    <property type="match status" value="1"/>
</dbReference>
<feature type="compositionally biased region" description="Gly residues" evidence="1">
    <location>
        <begin position="38"/>
        <end position="48"/>
    </location>
</feature>
<name>A0A448YVH7_9STRA</name>
<dbReference type="InterPro" id="IPR036770">
    <property type="entry name" value="Ankyrin_rpt-contain_sf"/>
</dbReference>
<protein>
    <submittedName>
        <fullName evidence="2">Uncharacterized protein</fullName>
    </submittedName>
</protein>
<dbReference type="EMBL" id="CAACVS010000009">
    <property type="protein sequence ID" value="VEU33806.1"/>
    <property type="molecule type" value="Genomic_DNA"/>
</dbReference>
<dbReference type="SUPFAM" id="SSF48403">
    <property type="entry name" value="Ankyrin repeat"/>
    <property type="match status" value="3"/>
</dbReference>
<reference evidence="2 3" key="1">
    <citation type="submission" date="2019-01" db="EMBL/GenBank/DDBJ databases">
        <authorList>
            <person name="Ferrante I. M."/>
        </authorList>
    </citation>
    <scope>NUCLEOTIDE SEQUENCE [LARGE SCALE GENOMIC DNA]</scope>
    <source>
        <strain evidence="2 3">B856</strain>
    </source>
</reference>
<dbReference type="Pfam" id="PF12796">
    <property type="entry name" value="Ank_2"/>
    <property type="match status" value="1"/>
</dbReference>
<feature type="compositionally biased region" description="Low complexity" evidence="1">
    <location>
        <begin position="878"/>
        <end position="896"/>
    </location>
</feature>
<dbReference type="PANTHER" id="PTHR24121:SF21">
    <property type="entry name" value="ANKYRIN REPEAT FAMILY PROTEIN"/>
    <property type="match status" value="1"/>
</dbReference>
<feature type="compositionally biased region" description="Basic and acidic residues" evidence="1">
    <location>
        <begin position="1"/>
        <end position="16"/>
    </location>
</feature>
<dbReference type="SMART" id="SM00248">
    <property type="entry name" value="ANK"/>
    <property type="match status" value="13"/>
</dbReference>
<accession>A0A448YVH7</accession>
<dbReference type="Proteomes" id="UP000291116">
    <property type="component" value="Unassembled WGS sequence"/>
</dbReference>
<feature type="compositionally biased region" description="Low complexity" evidence="1">
    <location>
        <begin position="23"/>
        <end position="35"/>
    </location>
</feature>
<keyword evidence="3" id="KW-1185">Reference proteome</keyword>
<feature type="compositionally biased region" description="Low complexity" evidence="1">
    <location>
        <begin position="277"/>
        <end position="296"/>
    </location>
</feature>
<feature type="compositionally biased region" description="Low complexity" evidence="1">
    <location>
        <begin position="304"/>
        <end position="314"/>
    </location>
</feature>
<dbReference type="OrthoDB" id="194358at2759"/>
<feature type="region of interest" description="Disordered" evidence="1">
    <location>
        <begin position="268"/>
        <end position="314"/>
    </location>
</feature>
<feature type="compositionally biased region" description="Low complexity" evidence="1">
    <location>
        <begin position="122"/>
        <end position="138"/>
    </location>
</feature>
<feature type="compositionally biased region" description="Basic and acidic residues" evidence="1">
    <location>
        <begin position="146"/>
        <end position="171"/>
    </location>
</feature>
<proteinExistence type="predicted"/>